<proteinExistence type="inferred from homology"/>
<organism evidence="9 10">
    <name type="scientific">Candidatus Anaerobutyricum stercoripullorum</name>
    <dbReference type="NCBI Taxonomy" id="2838456"/>
    <lineage>
        <taxon>Bacteria</taxon>
        <taxon>Bacillati</taxon>
        <taxon>Bacillota</taxon>
        <taxon>Clostridia</taxon>
        <taxon>Lachnospirales</taxon>
        <taxon>Lachnospiraceae</taxon>
        <taxon>Anaerobutyricum</taxon>
    </lineage>
</organism>
<dbReference type="InterPro" id="IPR003156">
    <property type="entry name" value="DHHA1_dom"/>
</dbReference>
<comment type="caution">
    <text evidence="9">The sequence shown here is derived from an EMBL/GenBank/DDBJ whole genome shotgun (WGS) entry which is preliminary data.</text>
</comment>
<dbReference type="PANTHER" id="PTHR30255:SF2">
    <property type="entry name" value="SINGLE-STRANDED-DNA-SPECIFIC EXONUCLEASE RECJ"/>
    <property type="match status" value="1"/>
</dbReference>
<keyword evidence="5 9" id="KW-0269">Exonuclease</keyword>
<evidence type="ECO:0000259" key="7">
    <source>
        <dbReference type="Pfam" id="PF02272"/>
    </source>
</evidence>
<dbReference type="Gene3D" id="3.90.1640.30">
    <property type="match status" value="1"/>
</dbReference>
<accession>A0A9D2BEF4</accession>
<sequence>MEQWFIAAKRADFNGLAKNLHVSPVLVRLMRNRDLTTEKEMERYLHGSLEDLYDPHLLKDVEKGAAVIRGKIAEGKKIRIISDYDVDGVSSNYILYKGLKRCGADVDYRIPDRIADGYGINEHLIDQAYEDGVDTVITCDNGIAAAEQIAYGNRLGMTFVVTDHHDVPFVEEGDTHREILPEAAAVINPKQEGCSYPFKQICGAVVAFKFVQILYELSGVSPQETEEFLEITAMATVCDVMILQDENRILVKEGLRRMNRSKIPGLRALIAANHLEEKKLTAYHLGFILGPCINASGRLDTAKKALDLLLCTDPERCRVMAEELLELNAERKEMTRQGEEAAHAYLESTGYVHDKVLVVFLPDCHESIAGIIAGRIRECYNKPVFVITKTKEGLKGSGRSIETYHMYNEMVRVKDCFTKFGGHPMAAGLSMEEDRLSEFRERINANAQLTEDDFVKKVHIDIALPVSWLSEEFLTELDTLEPFGNGNQKPLFAQKDFAITGTRVLGNTGRCLKLFLKDAEGYGMEAIYFGDTNLFFQDMETACGREQTERLRRGLSSPVRMDVTYYPEINEWRGQRTIQIVIKNYRFHTDER</sequence>
<dbReference type="Pfam" id="PF01368">
    <property type="entry name" value="DHH"/>
    <property type="match status" value="1"/>
</dbReference>
<evidence type="ECO:0000259" key="6">
    <source>
        <dbReference type="Pfam" id="PF01368"/>
    </source>
</evidence>
<feature type="domain" description="DHHA1" evidence="7">
    <location>
        <begin position="354"/>
        <end position="446"/>
    </location>
</feature>
<dbReference type="EMBL" id="DXEQ01000123">
    <property type="protein sequence ID" value="HIX72239.1"/>
    <property type="molecule type" value="Genomic_DNA"/>
</dbReference>
<dbReference type="InterPro" id="IPR038763">
    <property type="entry name" value="DHH_sf"/>
</dbReference>
<dbReference type="InterPro" id="IPR004610">
    <property type="entry name" value="RecJ"/>
</dbReference>
<dbReference type="GO" id="GO:0006281">
    <property type="term" value="P:DNA repair"/>
    <property type="evidence" value="ECO:0007669"/>
    <property type="project" value="InterPro"/>
</dbReference>
<dbReference type="PANTHER" id="PTHR30255">
    <property type="entry name" value="SINGLE-STRANDED-DNA-SPECIFIC EXONUCLEASE RECJ"/>
    <property type="match status" value="1"/>
</dbReference>
<evidence type="ECO:0000256" key="1">
    <source>
        <dbReference type="ARBA" id="ARBA00005915"/>
    </source>
</evidence>
<dbReference type="Pfam" id="PF17768">
    <property type="entry name" value="RecJ_OB"/>
    <property type="match status" value="1"/>
</dbReference>
<evidence type="ECO:0000313" key="10">
    <source>
        <dbReference type="Proteomes" id="UP000886805"/>
    </source>
</evidence>
<evidence type="ECO:0000256" key="5">
    <source>
        <dbReference type="ARBA" id="ARBA00022839"/>
    </source>
</evidence>
<keyword evidence="3" id="KW-0540">Nuclease</keyword>
<gene>
    <name evidence="9" type="primary">recJ</name>
    <name evidence="9" type="ORF">H9849_04385</name>
</gene>
<dbReference type="Proteomes" id="UP000886805">
    <property type="component" value="Unassembled WGS sequence"/>
</dbReference>
<dbReference type="Pfam" id="PF02272">
    <property type="entry name" value="DHHA1"/>
    <property type="match status" value="1"/>
</dbReference>
<dbReference type="SUPFAM" id="SSF64182">
    <property type="entry name" value="DHH phosphoesterases"/>
    <property type="match status" value="1"/>
</dbReference>
<reference evidence="9" key="1">
    <citation type="journal article" date="2021" name="PeerJ">
        <title>Extensive microbial diversity within the chicken gut microbiome revealed by metagenomics and culture.</title>
        <authorList>
            <person name="Gilroy R."/>
            <person name="Ravi A."/>
            <person name="Getino M."/>
            <person name="Pursley I."/>
            <person name="Horton D.L."/>
            <person name="Alikhan N.F."/>
            <person name="Baker D."/>
            <person name="Gharbi K."/>
            <person name="Hall N."/>
            <person name="Watson M."/>
            <person name="Adriaenssens E.M."/>
            <person name="Foster-Nyarko E."/>
            <person name="Jarju S."/>
            <person name="Secka A."/>
            <person name="Antonio M."/>
            <person name="Oren A."/>
            <person name="Chaudhuri R.R."/>
            <person name="La Ragione R."/>
            <person name="Hildebrand F."/>
            <person name="Pallen M.J."/>
        </authorList>
    </citation>
    <scope>NUCLEOTIDE SEQUENCE</scope>
    <source>
        <strain evidence="9">ChiSxjej3B15-1167</strain>
    </source>
</reference>
<keyword evidence="4" id="KW-0378">Hydrolase</keyword>
<dbReference type="InterPro" id="IPR041122">
    <property type="entry name" value="RecJ_OB"/>
</dbReference>
<dbReference type="GO" id="GO:0003676">
    <property type="term" value="F:nucleic acid binding"/>
    <property type="evidence" value="ECO:0007669"/>
    <property type="project" value="InterPro"/>
</dbReference>
<evidence type="ECO:0000256" key="4">
    <source>
        <dbReference type="ARBA" id="ARBA00022801"/>
    </source>
</evidence>
<evidence type="ECO:0000256" key="3">
    <source>
        <dbReference type="ARBA" id="ARBA00022722"/>
    </source>
</evidence>
<evidence type="ECO:0000259" key="8">
    <source>
        <dbReference type="Pfam" id="PF17768"/>
    </source>
</evidence>
<evidence type="ECO:0000313" key="9">
    <source>
        <dbReference type="EMBL" id="HIX72239.1"/>
    </source>
</evidence>
<name>A0A9D2BEF4_9FIRM</name>
<dbReference type="GO" id="GO:0008409">
    <property type="term" value="F:5'-3' exonuclease activity"/>
    <property type="evidence" value="ECO:0007669"/>
    <property type="project" value="InterPro"/>
</dbReference>
<dbReference type="InterPro" id="IPR051673">
    <property type="entry name" value="SSDNA_exonuclease_RecJ"/>
</dbReference>
<dbReference type="Gene3D" id="2.40.50.460">
    <property type="match status" value="1"/>
</dbReference>
<feature type="domain" description="RecJ OB" evidence="8">
    <location>
        <begin position="460"/>
        <end position="583"/>
    </location>
</feature>
<dbReference type="AlphaFoldDB" id="A0A9D2BEF4"/>
<reference evidence="9" key="2">
    <citation type="submission" date="2021-04" db="EMBL/GenBank/DDBJ databases">
        <authorList>
            <person name="Gilroy R."/>
        </authorList>
    </citation>
    <scope>NUCLEOTIDE SEQUENCE</scope>
    <source>
        <strain evidence="9">ChiSxjej3B15-1167</strain>
    </source>
</reference>
<comment type="similarity">
    <text evidence="1">Belongs to the RecJ family.</text>
</comment>
<evidence type="ECO:0000256" key="2">
    <source>
        <dbReference type="ARBA" id="ARBA00019841"/>
    </source>
</evidence>
<protein>
    <recommendedName>
        <fullName evidence="2">Single-stranded-DNA-specific exonuclease RecJ</fullName>
    </recommendedName>
</protein>
<feature type="domain" description="DDH" evidence="6">
    <location>
        <begin position="77"/>
        <end position="236"/>
    </location>
</feature>
<dbReference type="InterPro" id="IPR001667">
    <property type="entry name" value="DDH_dom"/>
</dbReference>
<dbReference type="NCBIfam" id="TIGR00644">
    <property type="entry name" value="recJ"/>
    <property type="match status" value="1"/>
</dbReference>
<dbReference type="GO" id="GO:0006310">
    <property type="term" value="P:DNA recombination"/>
    <property type="evidence" value="ECO:0007669"/>
    <property type="project" value="InterPro"/>
</dbReference>